<feature type="signal peptide" evidence="6">
    <location>
        <begin position="1"/>
        <end position="21"/>
    </location>
</feature>
<evidence type="ECO:0000256" key="6">
    <source>
        <dbReference type="SAM" id="SignalP"/>
    </source>
</evidence>
<comment type="similarity">
    <text evidence="2">Belongs to the MSOX/MTOX family.</text>
</comment>
<evidence type="ECO:0000259" key="7">
    <source>
        <dbReference type="Pfam" id="PF01266"/>
    </source>
</evidence>
<feature type="domain" description="FAD dependent oxidoreductase" evidence="7">
    <location>
        <begin position="7"/>
        <end position="332"/>
    </location>
</feature>
<gene>
    <name evidence="8" type="ORF">QQZ08_005114</name>
</gene>
<dbReference type="Gene3D" id="3.50.50.60">
    <property type="entry name" value="FAD/NAD(P)-binding domain"/>
    <property type="match status" value="1"/>
</dbReference>
<name>A0ABR1I649_9HYPO</name>
<dbReference type="SUPFAM" id="SSF54373">
    <property type="entry name" value="FAD-linked reductases, C-terminal domain"/>
    <property type="match status" value="1"/>
</dbReference>
<evidence type="ECO:0000256" key="1">
    <source>
        <dbReference type="ARBA" id="ARBA00001974"/>
    </source>
</evidence>
<dbReference type="PANTHER" id="PTHR10961:SF7">
    <property type="entry name" value="FAD DEPENDENT OXIDOREDUCTASE DOMAIN-CONTAINING PROTEIN"/>
    <property type="match status" value="1"/>
</dbReference>
<keyword evidence="5" id="KW-0560">Oxidoreductase</keyword>
<keyword evidence="4" id="KW-0274">FAD</keyword>
<protein>
    <recommendedName>
        <fullName evidence="7">FAD dependent oxidoreductase domain-containing protein</fullName>
    </recommendedName>
</protein>
<dbReference type="InterPro" id="IPR045170">
    <property type="entry name" value="MTOX"/>
</dbReference>
<dbReference type="PANTHER" id="PTHR10961">
    <property type="entry name" value="PEROXISOMAL SARCOSINE OXIDASE"/>
    <property type="match status" value="1"/>
</dbReference>
<feature type="chain" id="PRO_5045403590" description="FAD dependent oxidoreductase domain-containing protein" evidence="6">
    <location>
        <begin position="22"/>
        <end position="356"/>
    </location>
</feature>
<evidence type="ECO:0000256" key="2">
    <source>
        <dbReference type="ARBA" id="ARBA00010989"/>
    </source>
</evidence>
<dbReference type="Proteomes" id="UP001498421">
    <property type="component" value="Unassembled WGS sequence"/>
</dbReference>
<evidence type="ECO:0000313" key="8">
    <source>
        <dbReference type="EMBL" id="KAK7428357.1"/>
    </source>
</evidence>
<sequence length="356" mass="38931">MSTIHFDVAVLGLGALGSAAAYHAAIKGANVIGFERFDFGNVHGSSHDTSRIVRTLYGAPEVYMLTITGGVVFFSKPEESTGQAKSLDTNEFEKSTSAAEFTRSLDANGIPYELLDPEEVNKRWPEFNIPKGVKTVCTADSGIVHASRSVMAMQYQARVHGAVLKEKTRVDRITPDGSGVAIETSQGPFHAAKVILTANLWINNLLTPLGAKIPPTVMQEQVTYFKPTYISPFHKTKFPVWIWAGDKYFYGFPSYGSQPSRQALLDELTSFVDGLIPAKGQTLRMVTFQYAITLNRQFIISPLKRHKNIIVGLGGGHAFKFAPAIGRVMAKLAIEGTTTEDISTFRIPNTGLKSKL</sequence>
<accession>A0ABR1I649</accession>
<dbReference type="Pfam" id="PF01266">
    <property type="entry name" value="DAO"/>
    <property type="match status" value="1"/>
</dbReference>
<evidence type="ECO:0000256" key="5">
    <source>
        <dbReference type="ARBA" id="ARBA00023002"/>
    </source>
</evidence>
<dbReference type="SUPFAM" id="SSF51905">
    <property type="entry name" value="FAD/NAD(P)-binding domain"/>
    <property type="match status" value="1"/>
</dbReference>
<evidence type="ECO:0000256" key="3">
    <source>
        <dbReference type="ARBA" id="ARBA00022630"/>
    </source>
</evidence>
<comment type="caution">
    <text evidence="8">The sequence shown here is derived from an EMBL/GenBank/DDBJ whole genome shotgun (WGS) entry which is preliminary data.</text>
</comment>
<organism evidence="8 9">
    <name type="scientific">Neonectria magnoliae</name>
    <dbReference type="NCBI Taxonomy" id="2732573"/>
    <lineage>
        <taxon>Eukaryota</taxon>
        <taxon>Fungi</taxon>
        <taxon>Dikarya</taxon>
        <taxon>Ascomycota</taxon>
        <taxon>Pezizomycotina</taxon>
        <taxon>Sordariomycetes</taxon>
        <taxon>Hypocreomycetidae</taxon>
        <taxon>Hypocreales</taxon>
        <taxon>Nectriaceae</taxon>
        <taxon>Neonectria</taxon>
    </lineage>
</organism>
<reference evidence="8 9" key="1">
    <citation type="journal article" date="2025" name="Microbiol. Resour. Announc.">
        <title>Draft genome sequences for Neonectria magnoliae and Neonectria punicea, canker pathogens of Liriodendron tulipifera and Acer saccharum in West Virginia.</title>
        <authorList>
            <person name="Petronek H.M."/>
            <person name="Kasson M.T."/>
            <person name="Metheny A.M."/>
            <person name="Stauder C.M."/>
            <person name="Lovett B."/>
            <person name="Lynch S.C."/>
            <person name="Garnas J.R."/>
            <person name="Kasson L.R."/>
            <person name="Stajich J.E."/>
        </authorList>
    </citation>
    <scope>NUCLEOTIDE SEQUENCE [LARGE SCALE GENOMIC DNA]</scope>
    <source>
        <strain evidence="8 9">NRRL 64651</strain>
    </source>
</reference>
<comment type="cofactor">
    <cofactor evidence="1">
        <name>FAD</name>
        <dbReference type="ChEBI" id="CHEBI:57692"/>
    </cofactor>
</comment>
<evidence type="ECO:0000313" key="9">
    <source>
        <dbReference type="Proteomes" id="UP001498421"/>
    </source>
</evidence>
<keyword evidence="6" id="KW-0732">Signal</keyword>
<proteinExistence type="inferred from homology"/>
<dbReference type="Gene3D" id="3.30.9.10">
    <property type="entry name" value="D-Amino Acid Oxidase, subunit A, domain 2"/>
    <property type="match status" value="1"/>
</dbReference>
<keyword evidence="9" id="KW-1185">Reference proteome</keyword>
<evidence type="ECO:0000256" key="4">
    <source>
        <dbReference type="ARBA" id="ARBA00022827"/>
    </source>
</evidence>
<dbReference type="InterPro" id="IPR006076">
    <property type="entry name" value="FAD-dep_OxRdtase"/>
</dbReference>
<dbReference type="EMBL" id="JAZAVK010000042">
    <property type="protein sequence ID" value="KAK7428357.1"/>
    <property type="molecule type" value="Genomic_DNA"/>
</dbReference>
<dbReference type="InterPro" id="IPR036188">
    <property type="entry name" value="FAD/NAD-bd_sf"/>
</dbReference>
<keyword evidence="3" id="KW-0285">Flavoprotein</keyword>